<dbReference type="GO" id="GO:0005524">
    <property type="term" value="F:ATP binding"/>
    <property type="evidence" value="ECO:0007669"/>
    <property type="project" value="UniProtKB-KW"/>
</dbReference>
<evidence type="ECO:0000313" key="9">
    <source>
        <dbReference type="EMBL" id="SVC61553.1"/>
    </source>
</evidence>
<dbReference type="SUPFAM" id="SSF47323">
    <property type="entry name" value="Anticodon-binding domain of a subclass of class I aminoacyl-tRNA synthetases"/>
    <property type="match status" value="1"/>
</dbReference>
<evidence type="ECO:0000256" key="7">
    <source>
        <dbReference type="ARBA" id="ARBA00023146"/>
    </source>
</evidence>
<accession>A0A382NK18</accession>
<dbReference type="PRINTS" id="PR00985">
    <property type="entry name" value="TRNASYNTHLEU"/>
</dbReference>
<evidence type="ECO:0000256" key="2">
    <source>
        <dbReference type="ARBA" id="ARBA00013164"/>
    </source>
</evidence>
<proteinExistence type="inferred from homology"/>
<feature type="non-terminal residue" evidence="9">
    <location>
        <position position="1"/>
    </location>
</feature>
<evidence type="ECO:0000256" key="6">
    <source>
        <dbReference type="ARBA" id="ARBA00022917"/>
    </source>
</evidence>
<dbReference type="PANTHER" id="PTHR43740">
    <property type="entry name" value="LEUCYL-TRNA SYNTHETASE"/>
    <property type="match status" value="1"/>
</dbReference>
<keyword evidence="5" id="KW-0067">ATP-binding</keyword>
<dbReference type="Gene3D" id="3.40.50.620">
    <property type="entry name" value="HUPs"/>
    <property type="match status" value="1"/>
</dbReference>
<evidence type="ECO:0000256" key="3">
    <source>
        <dbReference type="ARBA" id="ARBA00022598"/>
    </source>
</evidence>
<reference evidence="9" key="1">
    <citation type="submission" date="2018-05" db="EMBL/GenBank/DDBJ databases">
        <authorList>
            <person name="Lanie J.A."/>
            <person name="Ng W.-L."/>
            <person name="Kazmierczak K.M."/>
            <person name="Andrzejewski T.M."/>
            <person name="Davidsen T.M."/>
            <person name="Wayne K.J."/>
            <person name="Tettelin H."/>
            <person name="Glass J.I."/>
            <person name="Rusch D."/>
            <person name="Podicherti R."/>
            <person name="Tsui H.-C.T."/>
            <person name="Winkler M.E."/>
        </authorList>
    </citation>
    <scope>NUCLEOTIDE SEQUENCE</scope>
</reference>
<dbReference type="FunFam" id="1.10.730.10:FF:000002">
    <property type="entry name" value="Leucine--tRNA ligase"/>
    <property type="match status" value="1"/>
</dbReference>
<dbReference type="PANTHER" id="PTHR43740:SF2">
    <property type="entry name" value="LEUCINE--TRNA LIGASE, MITOCHONDRIAL"/>
    <property type="match status" value="1"/>
</dbReference>
<feature type="domain" description="Aminoacyl-tRNA synthetase class Ia" evidence="8">
    <location>
        <begin position="12"/>
        <end position="190"/>
    </location>
</feature>
<keyword evidence="6" id="KW-0648">Protein biosynthesis</keyword>
<dbReference type="InterPro" id="IPR002302">
    <property type="entry name" value="Leu-tRNA-ligase"/>
</dbReference>
<dbReference type="GO" id="GO:0004823">
    <property type="term" value="F:leucine-tRNA ligase activity"/>
    <property type="evidence" value="ECO:0007669"/>
    <property type="project" value="UniProtKB-EC"/>
</dbReference>
<dbReference type="InterPro" id="IPR002300">
    <property type="entry name" value="aa-tRNA-synth_Ia"/>
</dbReference>
<dbReference type="EMBL" id="UINC01101042">
    <property type="protein sequence ID" value="SVC61553.1"/>
    <property type="molecule type" value="Genomic_DNA"/>
</dbReference>
<feature type="domain" description="Aminoacyl-tRNA synthetase class Ia" evidence="8">
    <location>
        <begin position="229"/>
        <end position="269"/>
    </location>
</feature>
<sequence length="366" mass="42921">NFLNGLTVNEAIKKIIKIIVKKNLGTKKITYRLKDWGVSRQRYWGCPIPIVYNKKGNAIPVKKKDLPVLLPDNVDLKVMANPLEKHPTWKFTKLSTGEKVIRETDTLDTFVDSSWYFVRFCSSKYKKYGYKLTDIKYWMPVDQYIGGVEHAILHLLYSRFFMRALAYNNKKFNYIEPFKSLFTQGMVCHETYKNEENQWLYPDEVEKNTDGNLITKKDKKRVVVGASEAMSKSRKNIVDPEEMINIYGADSIRWFMLSDSPPERDVQWSQEGVSAAFKFIQKLWKLNNEILNKKDSTSKTNDAELQKAVNKTVYNVTKNLENFQYNVVIANIHEIYNLFYRHVINSKTSNKTLKNEWEKITMLLMP</sequence>
<evidence type="ECO:0000259" key="8">
    <source>
        <dbReference type="Pfam" id="PF00133"/>
    </source>
</evidence>
<protein>
    <recommendedName>
        <fullName evidence="2">leucine--tRNA ligase</fullName>
        <ecNumber evidence="2">6.1.1.4</ecNumber>
    </recommendedName>
</protein>
<gene>
    <name evidence="9" type="ORF">METZ01_LOCUS314407</name>
</gene>
<comment type="similarity">
    <text evidence="1">Belongs to the class-I aminoacyl-tRNA synthetase family.</text>
</comment>
<dbReference type="Gene3D" id="1.10.730.10">
    <property type="entry name" value="Isoleucyl-tRNA Synthetase, Domain 1"/>
    <property type="match status" value="1"/>
</dbReference>
<dbReference type="GO" id="GO:0032543">
    <property type="term" value="P:mitochondrial translation"/>
    <property type="evidence" value="ECO:0007669"/>
    <property type="project" value="TreeGrafter"/>
</dbReference>
<keyword evidence="3" id="KW-0436">Ligase</keyword>
<keyword evidence="4" id="KW-0547">Nucleotide-binding</keyword>
<dbReference type="GO" id="GO:0005739">
    <property type="term" value="C:mitochondrion"/>
    <property type="evidence" value="ECO:0007669"/>
    <property type="project" value="TreeGrafter"/>
</dbReference>
<dbReference type="Pfam" id="PF00133">
    <property type="entry name" value="tRNA-synt_1"/>
    <property type="match status" value="2"/>
</dbReference>
<keyword evidence="7" id="KW-0030">Aminoacyl-tRNA synthetase</keyword>
<dbReference type="Gene3D" id="2.20.28.290">
    <property type="match status" value="1"/>
</dbReference>
<dbReference type="InterPro" id="IPR009080">
    <property type="entry name" value="tRNAsynth_Ia_anticodon-bd"/>
</dbReference>
<dbReference type="GO" id="GO:0006429">
    <property type="term" value="P:leucyl-tRNA aminoacylation"/>
    <property type="evidence" value="ECO:0007669"/>
    <property type="project" value="InterPro"/>
</dbReference>
<evidence type="ECO:0000256" key="4">
    <source>
        <dbReference type="ARBA" id="ARBA00022741"/>
    </source>
</evidence>
<dbReference type="AlphaFoldDB" id="A0A382NK18"/>
<evidence type="ECO:0000256" key="5">
    <source>
        <dbReference type="ARBA" id="ARBA00022840"/>
    </source>
</evidence>
<dbReference type="InterPro" id="IPR014729">
    <property type="entry name" value="Rossmann-like_a/b/a_fold"/>
</dbReference>
<dbReference type="SUPFAM" id="SSF52374">
    <property type="entry name" value="Nucleotidylyl transferase"/>
    <property type="match status" value="1"/>
</dbReference>
<organism evidence="9">
    <name type="scientific">marine metagenome</name>
    <dbReference type="NCBI Taxonomy" id="408172"/>
    <lineage>
        <taxon>unclassified sequences</taxon>
        <taxon>metagenomes</taxon>
        <taxon>ecological metagenomes</taxon>
    </lineage>
</organism>
<dbReference type="EC" id="6.1.1.4" evidence="2"/>
<evidence type="ECO:0000256" key="1">
    <source>
        <dbReference type="ARBA" id="ARBA00005594"/>
    </source>
</evidence>
<name>A0A382NK18_9ZZZZ</name>
<feature type="non-terminal residue" evidence="9">
    <location>
        <position position="366"/>
    </location>
</feature>